<protein>
    <recommendedName>
        <fullName evidence="4">SH3 domain-containing protein</fullName>
    </recommendedName>
</protein>
<dbReference type="AlphaFoldDB" id="A0A7Y1A8A5"/>
<accession>A0A7Y1A8A5</accession>
<comment type="caution">
    <text evidence="2">The sequence shown here is derived from an EMBL/GenBank/DDBJ whole genome shotgun (WGS) entry which is preliminary data.</text>
</comment>
<proteinExistence type="predicted"/>
<evidence type="ECO:0008006" key="4">
    <source>
        <dbReference type="Google" id="ProtNLM"/>
    </source>
</evidence>
<sequence length="468" mass="51502">MRHIILLFFAVLTSTGLMATTIQGESGLLLYSDGVDGDYKSLVYKTNTGRVLRIFDEGLSYNYNSKYDAGNLSPDKAYSVVHFSEVGEEYEGRSNTIYLCAFVRMSDGCVVNVSTGEQCGGGWGTSSLWRSSLSINGYDLTKDSPTVDKVYKDYASGRKDLIQVSSPRVLAYFLEGTTFDNILACDPPREKNKKIYSDMLTLLERDGDASNSLKLRAIMGATGMLPTGETVQAAQPAIKVESRRPLALSVFDHGTKYGLLVPGDFLREIEAVYDDVHIEDITGDGVGEVVFHLAGDGVNSCSRVLRYESSDHSLKELVFNQGGLCDFKLRGGYIISSYKEGGTWVEDIYIAEGGQVNIKMSDRCVGCGEVSRVVYPFAGSPIRSLVSDDMSFEKRTELVSTVESIQARIFSSPAATKSTQKYLIRGDRITLLGFYSNDGEDWVEFRFSGGVTTEGWLRCSDLVSCDKF</sequence>
<feature type="signal peptide" evidence="1">
    <location>
        <begin position="1"/>
        <end position="19"/>
    </location>
</feature>
<dbReference type="Proteomes" id="UP000537729">
    <property type="component" value="Unassembled WGS sequence"/>
</dbReference>
<name>A0A7Y1A8A5_PSEVE</name>
<dbReference type="RefSeq" id="WP_169884983.1">
    <property type="nucleotide sequence ID" value="NZ_JAAQWG010000034.1"/>
</dbReference>
<reference evidence="2 3" key="1">
    <citation type="journal article" date="2020" name="Front. Microbiol.">
        <title>Genetic Organization of the aprX-lipA2 Operon Affects the Proteolytic Potential of Pseudomonas Species in Milk.</title>
        <authorList>
            <person name="Maier C."/>
            <person name="Huptas C."/>
            <person name="von Neubeck M."/>
            <person name="Scherer S."/>
            <person name="Wenning M."/>
            <person name="Lucking G."/>
        </authorList>
    </citation>
    <scope>NUCLEOTIDE SEQUENCE [LARGE SCALE GENOMIC DNA]</scope>
    <source>
        <strain evidence="2 3">DSM 16272</strain>
    </source>
</reference>
<evidence type="ECO:0000313" key="3">
    <source>
        <dbReference type="Proteomes" id="UP000537729"/>
    </source>
</evidence>
<keyword evidence="1" id="KW-0732">Signal</keyword>
<gene>
    <name evidence="2" type="ORF">HBO38_21715</name>
</gene>
<evidence type="ECO:0000256" key="1">
    <source>
        <dbReference type="SAM" id="SignalP"/>
    </source>
</evidence>
<evidence type="ECO:0000313" key="2">
    <source>
        <dbReference type="EMBL" id="NMY11042.1"/>
    </source>
</evidence>
<feature type="chain" id="PRO_5030980407" description="SH3 domain-containing protein" evidence="1">
    <location>
        <begin position="20"/>
        <end position="468"/>
    </location>
</feature>
<dbReference type="EMBL" id="JAAQWG010000034">
    <property type="protein sequence ID" value="NMY11042.1"/>
    <property type="molecule type" value="Genomic_DNA"/>
</dbReference>
<organism evidence="2 3">
    <name type="scientific">Pseudomonas veronii</name>
    <dbReference type="NCBI Taxonomy" id="76761"/>
    <lineage>
        <taxon>Bacteria</taxon>
        <taxon>Pseudomonadati</taxon>
        <taxon>Pseudomonadota</taxon>
        <taxon>Gammaproteobacteria</taxon>
        <taxon>Pseudomonadales</taxon>
        <taxon>Pseudomonadaceae</taxon>
        <taxon>Pseudomonas</taxon>
    </lineage>
</organism>